<dbReference type="PRINTS" id="PR00039">
    <property type="entry name" value="HTHLYSR"/>
</dbReference>
<evidence type="ECO:0000256" key="4">
    <source>
        <dbReference type="ARBA" id="ARBA00023163"/>
    </source>
</evidence>
<dbReference type="RefSeq" id="WP_134755308.1">
    <property type="nucleotide sequence ID" value="NZ_CP038150.1"/>
</dbReference>
<dbReference type="OrthoDB" id="8705920at2"/>
<evidence type="ECO:0000313" key="6">
    <source>
        <dbReference type="EMBL" id="QBR01054.1"/>
    </source>
</evidence>
<keyword evidence="2" id="KW-0805">Transcription regulation</keyword>
<accession>A0A4P7D3F4</accession>
<keyword evidence="4" id="KW-0804">Transcription</keyword>
<dbReference type="FunFam" id="1.10.10.10:FF:000001">
    <property type="entry name" value="LysR family transcriptional regulator"/>
    <property type="match status" value="1"/>
</dbReference>
<dbReference type="KEGG" id="ppai:E1956_27860"/>
<feature type="domain" description="HTH lysR-type" evidence="5">
    <location>
        <begin position="5"/>
        <end position="62"/>
    </location>
</feature>
<dbReference type="SUPFAM" id="SSF46785">
    <property type="entry name" value="Winged helix' DNA-binding domain"/>
    <property type="match status" value="1"/>
</dbReference>
<organism evidence="6 7">
    <name type="scientific">Paraburkholderia pallida</name>
    <dbReference type="NCBI Taxonomy" id="2547399"/>
    <lineage>
        <taxon>Bacteria</taxon>
        <taxon>Pseudomonadati</taxon>
        <taxon>Pseudomonadota</taxon>
        <taxon>Betaproteobacteria</taxon>
        <taxon>Burkholderiales</taxon>
        <taxon>Burkholderiaceae</taxon>
        <taxon>Paraburkholderia</taxon>
    </lineage>
</organism>
<evidence type="ECO:0000259" key="5">
    <source>
        <dbReference type="PROSITE" id="PS50931"/>
    </source>
</evidence>
<keyword evidence="3" id="KW-0238">DNA-binding</keyword>
<dbReference type="InterPro" id="IPR036390">
    <property type="entry name" value="WH_DNA-bd_sf"/>
</dbReference>
<dbReference type="Proteomes" id="UP000295727">
    <property type="component" value="Chromosome 3"/>
</dbReference>
<dbReference type="InterPro" id="IPR000847">
    <property type="entry name" value="LysR_HTH_N"/>
</dbReference>
<comment type="similarity">
    <text evidence="1">Belongs to the LysR transcriptional regulatory family.</text>
</comment>
<dbReference type="Pfam" id="PF00126">
    <property type="entry name" value="HTH_1"/>
    <property type="match status" value="1"/>
</dbReference>
<evidence type="ECO:0000256" key="2">
    <source>
        <dbReference type="ARBA" id="ARBA00023015"/>
    </source>
</evidence>
<evidence type="ECO:0000256" key="1">
    <source>
        <dbReference type="ARBA" id="ARBA00009437"/>
    </source>
</evidence>
<dbReference type="InterPro" id="IPR058163">
    <property type="entry name" value="LysR-type_TF_proteobact-type"/>
</dbReference>
<dbReference type="GO" id="GO:0043565">
    <property type="term" value="F:sequence-specific DNA binding"/>
    <property type="evidence" value="ECO:0007669"/>
    <property type="project" value="TreeGrafter"/>
</dbReference>
<name>A0A4P7D3F4_9BURK</name>
<dbReference type="AlphaFoldDB" id="A0A4P7D3F4"/>
<keyword evidence="7" id="KW-1185">Reference proteome</keyword>
<dbReference type="SUPFAM" id="SSF53850">
    <property type="entry name" value="Periplasmic binding protein-like II"/>
    <property type="match status" value="1"/>
</dbReference>
<evidence type="ECO:0000256" key="3">
    <source>
        <dbReference type="ARBA" id="ARBA00023125"/>
    </source>
</evidence>
<dbReference type="CDD" id="cd08422">
    <property type="entry name" value="PBP2_CrgA_like"/>
    <property type="match status" value="1"/>
</dbReference>
<dbReference type="InterPro" id="IPR036388">
    <property type="entry name" value="WH-like_DNA-bd_sf"/>
</dbReference>
<sequence>MQNLPDLEAWAIFARVATTGSFAKAAETLGMTQPTVSKAIIRLERRLGTTLLYRTSRRVSLTPTGQLVMERAKHIVREGELIEAETSAHSRAPMGLLRISAPMSFGLKYVAPLMPGFLARYPDVNLDVCFDDAVVDVVGGGFDVAIRIAAPEDSSVRSRNLCAIRRMLVASPTYLARHERITHPREIESHTCLCYASHSTSLSWRFQHASGEECSVTVDSRMRTNNAESLIPALLAGMGMALQPEFVVADALARGELVEVLPEWKIAQIYLSLVTPPRVFRPARVAALLDYLSESLPSAP</sequence>
<dbReference type="Pfam" id="PF03466">
    <property type="entry name" value="LysR_substrate"/>
    <property type="match status" value="1"/>
</dbReference>
<dbReference type="PANTHER" id="PTHR30537:SF5">
    <property type="entry name" value="HTH-TYPE TRANSCRIPTIONAL ACTIVATOR TTDR-RELATED"/>
    <property type="match status" value="1"/>
</dbReference>
<evidence type="ECO:0000313" key="7">
    <source>
        <dbReference type="Proteomes" id="UP000295727"/>
    </source>
</evidence>
<protein>
    <submittedName>
        <fullName evidence="6">LysR family transcriptional regulator</fullName>
    </submittedName>
</protein>
<gene>
    <name evidence="6" type="ORF">E1956_27860</name>
</gene>
<dbReference type="EMBL" id="CP038150">
    <property type="protein sequence ID" value="QBR01054.1"/>
    <property type="molecule type" value="Genomic_DNA"/>
</dbReference>
<dbReference type="Gene3D" id="1.10.10.10">
    <property type="entry name" value="Winged helix-like DNA-binding domain superfamily/Winged helix DNA-binding domain"/>
    <property type="match status" value="1"/>
</dbReference>
<dbReference type="PANTHER" id="PTHR30537">
    <property type="entry name" value="HTH-TYPE TRANSCRIPTIONAL REGULATOR"/>
    <property type="match status" value="1"/>
</dbReference>
<reference evidence="6 7" key="1">
    <citation type="submission" date="2019-03" db="EMBL/GenBank/DDBJ databases">
        <title>Paraburkholderia sp. 7MH5, isolated from subtropical forest soil.</title>
        <authorList>
            <person name="Gao Z.-H."/>
            <person name="Qiu L.-H."/>
        </authorList>
    </citation>
    <scope>NUCLEOTIDE SEQUENCE [LARGE SCALE GENOMIC DNA]</scope>
    <source>
        <strain evidence="6 7">7MH5</strain>
    </source>
</reference>
<proteinExistence type="inferred from homology"/>
<dbReference type="GO" id="GO:0003700">
    <property type="term" value="F:DNA-binding transcription factor activity"/>
    <property type="evidence" value="ECO:0007669"/>
    <property type="project" value="InterPro"/>
</dbReference>
<dbReference type="GO" id="GO:0006351">
    <property type="term" value="P:DNA-templated transcription"/>
    <property type="evidence" value="ECO:0007669"/>
    <property type="project" value="TreeGrafter"/>
</dbReference>
<dbReference type="InterPro" id="IPR005119">
    <property type="entry name" value="LysR_subst-bd"/>
</dbReference>
<dbReference type="PROSITE" id="PS50931">
    <property type="entry name" value="HTH_LYSR"/>
    <property type="match status" value="1"/>
</dbReference>
<dbReference type="Gene3D" id="3.40.190.290">
    <property type="match status" value="1"/>
</dbReference>